<dbReference type="SMART" id="SM00698">
    <property type="entry name" value="MORN"/>
    <property type="match status" value="8"/>
</dbReference>
<dbReference type="PANTHER" id="PTHR23084:SF263">
    <property type="entry name" value="MORN REPEAT-CONTAINING PROTEIN 1"/>
    <property type="match status" value="1"/>
</dbReference>
<dbReference type="KEGG" id="vg:23462628"/>
<dbReference type="InterPro" id="IPR036047">
    <property type="entry name" value="F-box-like_dom_sf"/>
</dbReference>
<dbReference type="SUPFAM" id="SSF81383">
    <property type="entry name" value="F-box domain"/>
    <property type="match status" value="1"/>
</dbReference>
<evidence type="ECO:0000313" key="5">
    <source>
        <dbReference type="Proteomes" id="UP000202511"/>
    </source>
</evidence>
<feature type="region of interest" description="Disordered" evidence="2">
    <location>
        <begin position="1"/>
        <end position="55"/>
    </location>
</feature>
<dbReference type="GeneID" id="23462628"/>
<dbReference type="PANTHER" id="PTHR23084">
    <property type="entry name" value="PHOSPHATIDYLINOSITOL-4-PHOSPHATE 5-KINASE RELATED"/>
    <property type="match status" value="1"/>
</dbReference>
<feature type="compositionally biased region" description="Basic and acidic residues" evidence="2">
    <location>
        <begin position="17"/>
        <end position="35"/>
    </location>
</feature>
<name>A0A0B5JA16_9VIRU</name>
<dbReference type="Gene3D" id="1.20.1280.50">
    <property type="match status" value="1"/>
</dbReference>
<dbReference type="InterPro" id="IPR001810">
    <property type="entry name" value="F-box_dom"/>
</dbReference>
<protein>
    <submittedName>
        <fullName evidence="4">Morn repeat protein</fullName>
    </submittedName>
</protein>
<evidence type="ECO:0000256" key="2">
    <source>
        <dbReference type="SAM" id="MobiDB-lite"/>
    </source>
</evidence>
<feature type="domain" description="F-box" evidence="3">
    <location>
        <begin position="59"/>
        <end position="103"/>
    </location>
</feature>
<sequence length="419" mass="46527">MKRSRQRQTPLYLVSPDHGHGSDKKKKEDEDANNDRRKRRAVERTPEEGGPVDTESVLDLLPGELVTRVFLVTGNVANIANLSRTSWRYYRLANDRVLWKRMYELRFGPPRHTIFTQRGKDWRWLYRARACDGRVAGTPTGQIPYTIEGMPALYWGDLANGVPQGYGLLVASNATTGGAVSRYEGDFSHGKYDGHGVCVWASGSKYEGGYIDGKKHGCGTYTWPNGDCYQGGYADDKKHGYGVHQWPDGQRHEGGYADGKKHGYGVYQWPDGRRYEGGYVDDKRHGQGVYTWPDGKQYKGSLVNGRKHGPGVYTHYTGERYEGAYVDDQRHGHGLSHYLDGSRASGSWVHGACVGGMVVLAHADPSNPARQCGACAALIQHIDTRRLTGNGPTDDRLRAIRLLVGIRPAGPCPFSPFVP</sequence>
<dbReference type="Proteomes" id="UP000202511">
    <property type="component" value="Segment"/>
</dbReference>
<keyword evidence="1" id="KW-0677">Repeat</keyword>
<dbReference type="Pfam" id="PF12937">
    <property type="entry name" value="F-box-like"/>
    <property type="match status" value="1"/>
</dbReference>
<organism evidence="4 5">
    <name type="scientific">Pandoravirus inopinatum</name>
    <dbReference type="NCBI Taxonomy" id="1605721"/>
    <lineage>
        <taxon>Viruses</taxon>
        <taxon>Pandoravirus</taxon>
    </lineage>
</organism>
<dbReference type="InterPro" id="IPR003409">
    <property type="entry name" value="MORN"/>
</dbReference>
<evidence type="ECO:0000256" key="1">
    <source>
        <dbReference type="ARBA" id="ARBA00022737"/>
    </source>
</evidence>
<dbReference type="SUPFAM" id="SSF82185">
    <property type="entry name" value="Histone H3 K4-specific methyltransferase SET7/9 N-terminal domain"/>
    <property type="match status" value="2"/>
</dbReference>
<dbReference type="FunFam" id="2.20.110.10:FF:000002">
    <property type="entry name" value="Phosphatidylinositol 4-phosphate 5-kinase 8"/>
    <property type="match status" value="1"/>
</dbReference>
<dbReference type="EMBL" id="KP136319">
    <property type="protein sequence ID" value="AJF97711.1"/>
    <property type="molecule type" value="Genomic_DNA"/>
</dbReference>
<dbReference type="RefSeq" id="YP_009119946.1">
    <property type="nucleotide sequence ID" value="NC_026440.1"/>
</dbReference>
<dbReference type="Pfam" id="PF02493">
    <property type="entry name" value="MORN"/>
    <property type="match status" value="7"/>
</dbReference>
<dbReference type="Gene3D" id="2.20.110.10">
    <property type="entry name" value="Histone H3 K4-specific methyltransferase SET7/9 N-terminal domain"/>
    <property type="match status" value="4"/>
</dbReference>
<reference evidence="4 5" key="1">
    <citation type="journal article" date="2015" name="Parasitol. Res.">
        <title>Viruses in close associations with free-living amoebae.</title>
        <authorList>
            <person name="Scheid P."/>
        </authorList>
    </citation>
    <scope>NUCLEOTIDE SEQUENCE [LARGE SCALE GENOMIC DNA]</scope>
    <source>
        <strain evidence="4">KlaHel</strain>
    </source>
</reference>
<proteinExistence type="predicted"/>
<accession>A0A0B5JA16</accession>
<evidence type="ECO:0000313" key="4">
    <source>
        <dbReference type="EMBL" id="AJF97711.1"/>
    </source>
</evidence>
<evidence type="ECO:0000259" key="3">
    <source>
        <dbReference type="Pfam" id="PF12937"/>
    </source>
</evidence>